<keyword evidence="2" id="KW-1185">Reference proteome</keyword>
<dbReference type="EMBL" id="CP046456">
    <property type="protein sequence ID" value="QGU08728.1"/>
    <property type="molecule type" value="Genomic_DNA"/>
</dbReference>
<accession>A0A6B8WR52</accession>
<protein>
    <recommendedName>
        <fullName evidence="3">Phosphate transport system regulatory protein PhoU</fullName>
    </recommendedName>
</protein>
<proteinExistence type="predicted"/>
<evidence type="ECO:0008006" key="3">
    <source>
        <dbReference type="Google" id="ProtNLM"/>
    </source>
</evidence>
<evidence type="ECO:0000313" key="1">
    <source>
        <dbReference type="EMBL" id="QGU08728.1"/>
    </source>
</evidence>
<dbReference type="RefSeq" id="WP_231598964.1">
    <property type="nucleotide sequence ID" value="NZ_CP046456.1"/>
</dbReference>
<gene>
    <name evidence="1" type="ORF">COCCU_14190</name>
</gene>
<dbReference type="Proteomes" id="UP000424462">
    <property type="component" value="Plasmid pCOCCU"/>
</dbReference>
<sequence>MRASYQEQFDDFTHDLIIMGDTVRDIMTAACDALLQGSLDSAENALTLSHDLPEIRTRCAQRAVDLFAL</sequence>
<dbReference type="KEGG" id="cok:COCCU_14190"/>
<reference evidence="1 2" key="1">
    <citation type="submission" date="2019-11" db="EMBL/GenBank/DDBJ databases">
        <title>Complete genome sequence of Corynebacterium kalinowskii 1959, a novel Corynebacterium species isolated from soil of a small paddock in Vilsendorf, Germany.</title>
        <authorList>
            <person name="Schaffert L."/>
            <person name="Ruwe M."/>
            <person name="Milse J."/>
            <person name="Hanuschka K."/>
            <person name="Ortseifen V."/>
            <person name="Droste J."/>
            <person name="Brandt D."/>
            <person name="Schlueter L."/>
            <person name="Kutter Y."/>
            <person name="Vinke S."/>
            <person name="Viehoefer P."/>
            <person name="Jacob L."/>
            <person name="Luebke N.-C."/>
            <person name="Schulte-Berndt E."/>
            <person name="Hain C."/>
            <person name="Linder M."/>
            <person name="Schmidt P."/>
            <person name="Wollenschlaeger L."/>
            <person name="Luttermann T."/>
            <person name="Thieme E."/>
            <person name="Hassa J."/>
            <person name="Haak M."/>
            <person name="Wittchen M."/>
            <person name="Mentz A."/>
            <person name="Persicke M."/>
            <person name="Busche T."/>
            <person name="Ruckert C."/>
        </authorList>
    </citation>
    <scope>NUCLEOTIDE SEQUENCE [LARGE SCALE GENOMIC DNA]</scope>
    <source>
        <strain evidence="1 2">2039</strain>
        <plasmid evidence="2">pcoccu</plasmid>
    </source>
</reference>
<geneLocation type="plasmid" evidence="2">
    <name>pcoccu</name>
</geneLocation>
<dbReference type="SUPFAM" id="SSF109755">
    <property type="entry name" value="PhoU-like"/>
    <property type="match status" value="1"/>
</dbReference>
<evidence type="ECO:0000313" key="2">
    <source>
        <dbReference type="Proteomes" id="UP000424462"/>
    </source>
</evidence>
<dbReference type="AlphaFoldDB" id="A0A6B8WR52"/>
<name>A0A6B8WR52_9CORY</name>
<keyword evidence="1" id="KW-0614">Plasmid</keyword>
<organism evidence="1 2">
    <name type="scientific">Corynebacterium occultum</name>
    <dbReference type="NCBI Taxonomy" id="2675219"/>
    <lineage>
        <taxon>Bacteria</taxon>
        <taxon>Bacillati</taxon>
        <taxon>Actinomycetota</taxon>
        <taxon>Actinomycetes</taxon>
        <taxon>Mycobacteriales</taxon>
        <taxon>Corynebacteriaceae</taxon>
        <taxon>Corynebacterium</taxon>
    </lineage>
</organism>